<dbReference type="Gene3D" id="3.40.50.1820">
    <property type="entry name" value="alpha/beta hydrolase"/>
    <property type="match status" value="1"/>
</dbReference>
<dbReference type="PANTHER" id="PTHR31497:SF0">
    <property type="entry name" value="AUTOCRINE PROLIFERATION REPRESSOR PROTEIN A"/>
    <property type="match status" value="1"/>
</dbReference>
<sequence length="496" mass="56295">MPKSLHIIGIILAMINICHARTNIEQLFYAGQTEVTFTNTLPSYLKELATRPIEYSFLRKEKRPQLELHQYQLTSQHWSPVKTLHPAKWQHNVDIFIPDNPFSQRALVIVNNGINHNIKSMDSVPATDFSVSTLENIARATNTIVISVDNIPNQYLTYEENGKPLKEDDSVAHSWTLFMDQPDKQQLMPLHIPMAISVSQALTLAQRELKQWNIDNFIVSGISKRGWTTWLAAIADPRIDAIVPFAIDLLGTTAALKHMYQSYGGNWPAVFHPYYQERIDEKIATPEFFKLMQIGDPLQYLGSMYESRLAIPKYIINASGDDFYVPDNSKFYYEKLPGKKSLRVAPNSDHRGIAKFAEQSLTAFIRRFQRSTPLPILHTTLRQQAGKPILTVNFSEKPEKVQRWTAKNPLARDFRHACGISYNASPINLTTKKEIEILLNTPGKGWEATYIEATYADGYVATTQVYITPNDKYPITAPQANGKMCQTLPGRGLGEK</sequence>
<dbReference type="PIRSF" id="PIRSF014728">
    <property type="entry name" value="PqaA"/>
    <property type="match status" value="1"/>
</dbReference>
<dbReference type="EMBL" id="BLXO01000005">
    <property type="protein sequence ID" value="GFN46875.1"/>
    <property type="molecule type" value="Genomic_DNA"/>
</dbReference>
<dbReference type="InterPro" id="IPR009199">
    <property type="entry name" value="PhoPQ-act_pathogen-rel_PqaA"/>
</dbReference>
<proteinExistence type="predicted"/>
<dbReference type="AlphaFoldDB" id="A0A6L2ZR59"/>
<organism evidence="1 2">
    <name type="scientific">Candidatus Regiella insecticola</name>
    <dbReference type="NCBI Taxonomy" id="138073"/>
    <lineage>
        <taxon>Bacteria</taxon>
        <taxon>Pseudomonadati</taxon>
        <taxon>Pseudomonadota</taxon>
        <taxon>Gammaproteobacteria</taxon>
        <taxon>Enterobacterales</taxon>
        <taxon>Enterobacteriaceae</taxon>
        <taxon>aphid secondary symbionts</taxon>
        <taxon>Candidatus Regiella</taxon>
    </lineage>
</organism>
<dbReference type="Pfam" id="PF10142">
    <property type="entry name" value="PhoPQ_related"/>
    <property type="match status" value="1"/>
</dbReference>
<dbReference type="InterPro" id="IPR029058">
    <property type="entry name" value="AB_hydrolase_fold"/>
</dbReference>
<dbReference type="PANTHER" id="PTHR31497">
    <property type="entry name" value="AUTOCRINE PROLIFERATION REPRESSOR PROTEIN A"/>
    <property type="match status" value="1"/>
</dbReference>
<name>A0A6L2ZR59_9ENTR</name>
<dbReference type="RefSeq" id="WP_176488431.1">
    <property type="nucleotide sequence ID" value="NZ_BLXO01000005.1"/>
</dbReference>
<reference evidence="1 2" key="1">
    <citation type="submission" date="2020-06" db="EMBL/GenBank/DDBJ databases">
        <title>The genome sequence of Candidatus Regiella insecticola strain Tut.</title>
        <authorList>
            <person name="Nikoh N."/>
            <person name="Tsuchida T."/>
            <person name="Koga R."/>
            <person name="Oshima K."/>
            <person name="Hattori M."/>
            <person name="Fukatsu T."/>
        </authorList>
    </citation>
    <scope>NUCLEOTIDE SEQUENCE [LARGE SCALE GENOMIC DNA]</scope>
    <source>
        <strain evidence="1 2">Tut</strain>
    </source>
</reference>
<comment type="caution">
    <text evidence="1">The sequence shown here is derived from an EMBL/GenBank/DDBJ whole genome shotgun (WGS) entry which is preliminary data.</text>
</comment>
<gene>
    <name evidence="1" type="primary">pqaA</name>
    <name evidence="1" type="ORF">RINTU1_26740</name>
</gene>
<dbReference type="SUPFAM" id="SSF53474">
    <property type="entry name" value="alpha/beta-Hydrolases"/>
    <property type="match status" value="1"/>
</dbReference>
<accession>A0A6L2ZR59</accession>
<evidence type="ECO:0000313" key="1">
    <source>
        <dbReference type="EMBL" id="GFN46875.1"/>
    </source>
</evidence>
<protein>
    <submittedName>
        <fullName evidence="1">PhoP/Q-regulated protein PqaA</fullName>
    </submittedName>
</protein>
<evidence type="ECO:0000313" key="2">
    <source>
        <dbReference type="Proteomes" id="UP000504714"/>
    </source>
</evidence>
<dbReference type="Proteomes" id="UP000504714">
    <property type="component" value="Unassembled WGS sequence"/>
</dbReference>